<dbReference type="Pfam" id="PF05960">
    <property type="entry name" value="DUF885"/>
    <property type="match status" value="1"/>
</dbReference>
<reference evidence="2 3" key="1">
    <citation type="submission" date="2018-04" db="EMBL/GenBank/DDBJ databases">
        <title>Genomic Encyclopedia of Type Strains, Phase III (KMG-III): the genomes of soil and plant-associated and newly described type strains.</title>
        <authorList>
            <person name="Whitman W."/>
        </authorList>
    </citation>
    <scope>NUCLEOTIDE SEQUENCE [LARGE SCALE GENOMIC DNA]</scope>
    <source>
        <strain evidence="2 3">MA101b</strain>
    </source>
</reference>
<comment type="caution">
    <text evidence="2">The sequence shown here is derived from an EMBL/GenBank/DDBJ whole genome shotgun (WGS) entry which is preliminary data.</text>
</comment>
<organism evidence="2 3">
    <name type="scientific">Sphingomonas aurantiaca</name>
    <dbReference type="NCBI Taxonomy" id="185949"/>
    <lineage>
        <taxon>Bacteria</taxon>
        <taxon>Pseudomonadati</taxon>
        <taxon>Pseudomonadota</taxon>
        <taxon>Alphaproteobacteria</taxon>
        <taxon>Sphingomonadales</taxon>
        <taxon>Sphingomonadaceae</taxon>
        <taxon>Sphingomonas</taxon>
    </lineage>
</organism>
<dbReference type="Proteomes" id="UP000244189">
    <property type="component" value="Unassembled WGS sequence"/>
</dbReference>
<sequence length="596" mass="64600">MRKLRLLLGAAILALPASSISTPVLAAQAAQAAQGTAFAALSKRYVDGLARLNPSSATALGDHRFDAQITDMSAAGRAKRAAFSKAMLADLQRIDRKALPREEQVDAALLDNALRYDIWDAETLGGWAWDPQVYNDIAGSSLYALAARDFAPWPQRLNAATARMAALPALLAQARANIVPARVPSIYATTVAKQNSGIVDIAESMLAPHRDTLSAADAKRFDAALASLKTAVAEHQLWLDKTLVPAAKGDFRLGAALYDKKLAFALQSDLTRPEIKRRAQAAIVDTRAQMYAIARQIFGAKPGALLLPDKPNDAQQQAAIEAALELTYAKRPPRDGMIDASTKALAQATAFVRDKGLVGMPDGPVKIITMPKFQQGVAVAYCDSPGPLEKNLGTFFAVSPIPDDWTEAQATSFLSEYNDYMIHDLAVHEAMPGHYLQLAHANASQSTLRAVLGSGPFVEGWAVYAEGMMADQGYLNGDPLFKLTVLKMRLRSISNSLLDIGIHTEGMTRDQAMQLMTHTAFQQEREAAGKWVRASLGSTQLLSYFTGYSEHMALRDEARTRQGAAFDLKRYNDALLAHGSPPVRYVRELLFDLPIG</sequence>
<keyword evidence="3" id="KW-1185">Reference proteome</keyword>
<evidence type="ECO:0000256" key="1">
    <source>
        <dbReference type="SAM" id="SignalP"/>
    </source>
</evidence>
<feature type="signal peptide" evidence="1">
    <location>
        <begin position="1"/>
        <end position="26"/>
    </location>
</feature>
<keyword evidence="1" id="KW-0732">Signal</keyword>
<protein>
    <submittedName>
        <fullName evidence="2">Uncharacterized protein (DUF885 family)</fullName>
    </submittedName>
</protein>
<dbReference type="AlphaFoldDB" id="A0A2T5GKX6"/>
<proteinExistence type="predicted"/>
<name>A0A2T5GKX6_9SPHN</name>
<gene>
    <name evidence="2" type="ORF">C8J26_2810</name>
</gene>
<dbReference type="EMBL" id="QAOG01000004">
    <property type="protein sequence ID" value="PTQ59954.1"/>
    <property type="molecule type" value="Genomic_DNA"/>
</dbReference>
<dbReference type="PANTHER" id="PTHR33361">
    <property type="entry name" value="GLR0591 PROTEIN"/>
    <property type="match status" value="1"/>
</dbReference>
<dbReference type="PANTHER" id="PTHR33361:SF15">
    <property type="entry name" value="DUF885 FAMILY LIPOPROTEIN"/>
    <property type="match status" value="1"/>
</dbReference>
<accession>A0A2T5GKX6</accession>
<evidence type="ECO:0000313" key="2">
    <source>
        <dbReference type="EMBL" id="PTQ59954.1"/>
    </source>
</evidence>
<dbReference type="InterPro" id="IPR010281">
    <property type="entry name" value="DUF885"/>
</dbReference>
<evidence type="ECO:0000313" key="3">
    <source>
        <dbReference type="Proteomes" id="UP000244189"/>
    </source>
</evidence>
<feature type="chain" id="PRO_5015444538" evidence="1">
    <location>
        <begin position="27"/>
        <end position="596"/>
    </location>
</feature>